<feature type="region of interest" description="Disordered" evidence="1">
    <location>
        <begin position="16"/>
        <end position="41"/>
    </location>
</feature>
<dbReference type="RefSeq" id="WP_196151687.1">
    <property type="nucleotide sequence ID" value="NZ_JADMLG010000010.1"/>
</dbReference>
<name>A0A931IDD5_9NOCA</name>
<dbReference type="Proteomes" id="UP000655751">
    <property type="component" value="Unassembled WGS sequence"/>
</dbReference>
<keyword evidence="3" id="KW-1185">Reference proteome</keyword>
<comment type="caution">
    <text evidence="2">The sequence shown here is derived from an EMBL/GenBank/DDBJ whole genome shotgun (WGS) entry which is preliminary data.</text>
</comment>
<proteinExistence type="predicted"/>
<dbReference type="AlphaFoldDB" id="A0A931IDD5"/>
<reference evidence="2" key="1">
    <citation type="submission" date="2020-11" db="EMBL/GenBank/DDBJ databases">
        <title>Nocardia NEAU-351.nov., a novel actinomycete isolated from the cow dung.</title>
        <authorList>
            <person name="Zhang X."/>
        </authorList>
    </citation>
    <scope>NUCLEOTIDE SEQUENCE</scope>
    <source>
        <strain evidence="2">NEAU-351</strain>
    </source>
</reference>
<evidence type="ECO:0000256" key="1">
    <source>
        <dbReference type="SAM" id="MobiDB-lite"/>
    </source>
</evidence>
<dbReference type="EMBL" id="JADMLG010000010">
    <property type="protein sequence ID" value="MBH0779379.1"/>
    <property type="molecule type" value="Genomic_DNA"/>
</dbReference>
<evidence type="ECO:0000313" key="3">
    <source>
        <dbReference type="Proteomes" id="UP000655751"/>
    </source>
</evidence>
<organism evidence="2 3">
    <name type="scientific">Nocardia bovistercoris</name>
    <dbReference type="NCBI Taxonomy" id="2785916"/>
    <lineage>
        <taxon>Bacteria</taxon>
        <taxon>Bacillati</taxon>
        <taxon>Actinomycetota</taxon>
        <taxon>Actinomycetes</taxon>
        <taxon>Mycobacteriales</taxon>
        <taxon>Nocardiaceae</taxon>
        <taxon>Nocardia</taxon>
    </lineage>
</organism>
<gene>
    <name evidence="2" type="ORF">IT779_24225</name>
</gene>
<protein>
    <submittedName>
        <fullName evidence="2">Uncharacterized protein</fullName>
    </submittedName>
</protein>
<sequence>MREICDPTVADLASNHRANLTGAAPGPPASRGAAARSRPNRGRLRLQDQCQGFPQTGLDAIVCALIDASAATEHAVLAWHPLIGFPTVHGGFTVNWPCMVGNASYLAFVPGFGPSLHIR</sequence>
<accession>A0A931IDD5</accession>
<evidence type="ECO:0000313" key="2">
    <source>
        <dbReference type="EMBL" id="MBH0779379.1"/>
    </source>
</evidence>